<organism evidence="3 4">
    <name type="scientific">Methylorubrum suomiense</name>
    <dbReference type="NCBI Taxonomy" id="144191"/>
    <lineage>
        <taxon>Bacteria</taxon>
        <taxon>Pseudomonadati</taxon>
        <taxon>Pseudomonadota</taxon>
        <taxon>Alphaproteobacteria</taxon>
        <taxon>Hyphomicrobiales</taxon>
        <taxon>Methylobacteriaceae</taxon>
        <taxon>Methylorubrum</taxon>
    </lineage>
</organism>
<feature type="compositionally biased region" description="Basic residues" evidence="1">
    <location>
        <begin position="46"/>
        <end position="58"/>
    </location>
</feature>
<protein>
    <submittedName>
        <fullName evidence="3">Uncharacterized protein</fullName>
    </submittedName>
</protein>
<comment type="caution">
    <text evidence="3">The sequence shown here is derived from an EMBL/GenBank/DDBJ whole genome shotgun (WGS) entry which is preliminary data.</text>
</comment>
<gene>
    <name evidence="3" type="ORF">BGCPKDLD_2396</name>
</gene>
<name>A0ABQ4UVH4_9HYPH</name>
<proteinExistence type="predicted"/>
<evidence type="ECO:0000313" key="4">
    <source>
        <dbReference type="Proteomes" id="UP001055093"/>
    </source>
</evidence>
<keyword evidence="2" id="KW-0732">Signal</keyword>
<dbReference type="Proteomes" id="UP001055093">
    <property type="component" value="Unassembled WGS sequence"/>
</dbReference>
<keyword evidence="4" id="KW-1185">Reference proteome</keyword>
<accession>A0ABQ4UVH4</accession>
<reference evidence="3" key="2">
    <citation type="submission" date="2021-08" db="EMBL/GenBank/DDBJ databases">
        <authorList>
            <person name="Tani A."/>
            <person name="Ola A."/>
            <person name="Ogura Y."/>
            <person name="Katsura K."/>
            <person name="Hayashi T."/>
        </authorList>
    </citation>
    <scope>NUCLEOTIDE SEQUENCE</scope>
    <source>
        <strain evidence="3">DSM 14458</strain>
    </source>
</reference>
<evidence type="ECO:0000256" key="1">
    <source>
        <dbReference type="SAM" id="MobiDB-lite"/>
    </source>
</evidence>
<sequence length="99" mass="10832">MRIALTLAAGALLCGLGAGSVSAAPAMPAPGIVAGDAVETVVYGGRHHHRGYHRHHRTTKMERRMRRENTMRYGNPNARNPERPGYQQQLGNTTNGPRY</sequence>
<feature type="signal peptide" evidence="2">
    <location>
        <begin position="1"/>
        <end position="23"/>
    </location>
</feature>
<evidence type="ECO:0000313" key="3">
    <source>
        <dbReference type="EMBL" id="GJE75809.1"/>
    </source>
</evidence>
<feature type="chain" id="PRO_5046696502" evidence="2">
    <location>
        <begin position="24"/>
        <end position="99"/>
    </location>
</feature>
<feature type="region of interest" description="Disordered" evidence="1">
    <location>
        <begin position="46"/>
        <end position="65"/>
    </location>
</feature>
<dbReference type="RefSeq" id="WP_137830937.1">
    <property type="nucleotide sequence ID" value="NZ_BPRE01000006.1"/>
</dbReference>
<evidence type="ECO:0000256" key="2">
    <source>
        <dbReference type="SAM" id="SignalP"/>
    </source>
</evidence>
<feature type="compositionally biased region" description="Polar residues" evidence="1">
    <location>
        <begin position="86"/>
        <end position="99"/>
    </location>
</feature>
<reference evidence="3" key="1">
    <citation type="journal article" date="2021" name="Front. Microbiol.">
        <title>Comprehensive Comparative Genomics and Phenotyping of Methylobacterium Species.</title>
        <authorList>
            <person name="Alessa O."/>
            <person name="Ogura Y."/>
            <person name="Fujitani Y."/>
            <person name="Takami H."/>
            <person name="Hayashi T."/>
            <person name="Sahin N."/>
            <person name="Tani A."/>
        </authorList>
    </citation>
    <scope>NUCLEOTIDE SEQUENCE</scope>
    <source>
        <strain evidence="3">DSM 14458</strain>
    </source>
</reference>
<dbReference type="EMBL" id="BPRE01000006">
    <property type="protein sequence ID" value="GJE75809.1"/>
    <property type="molecule type" value="Genomic_DNA"/>
</dbReference>
<feature type="region of interest" description="Disordered" evidence="1">
    <location>
        <begin position="71"/>
        <end position="99"/>
    </location>
</feature>